<feature type="compositionally biased region" description="Polar residues" evidence="7">
    <location>
        <begin position="8"/>
        <end position="27"/>
    </location>
</feature>
<comment type="subcellular location">
    <subcellularLocation>
        <location evidence="1">Endomembrane system</location>
        <topology evidence="1">Multi-pass membrane protein</topology>
    </subcellularLocation>
</comment>
<dbReference type="OrthoDB" id="3437016at2759"/>
<dbReference type="CDD" id="cd17502">
    <property type="entry name" value="MFS_Azr1_MDR_like"/>
    <property type="match status" value="1"/>
</dbReference>
<feature type="compositionally biased region" description="Low complexity" evidence="7">
    <location>
        <begin position="51"/>
        <end position="65"/>
    </location>
</feature>
<dbReference type="GO" id="GO:0000329">
    <property type="term" value="C:fungal-type vacuole membrane"/>
    <property type="evidence" value="ECO:0007669"/>
    <property type="project" value="TreeGrafter"/>
</dbReference>
<evidence type="ECO:0000256" key="6">
    <source>
        <dbReference type="ARBA" id="ARBA00023136"/>
    </source>
</evidence>
<feature type="transmembrane region" description="Helical" evidence="8">
    <location>
        <begin position="327"/>
        <end position="345"/>
    </location>
</feature>
<feature type="transmembrane region" description="Helical" evidence="8">
    <location>
        <begin position="171"/>
        <end position="190"/>
    </location>
</feature>
<feature type="transmembrane region" description="Helical" evidence="8">
    <location>
        <begin position="229"/>
        <end position="251"/>
    </location>
</feature>
<feature type="transmembrane region" description="Helical" evidence="8">
    <location>
        <begin position="196"/>
        <end position="217"/>
    </location>
</feature>
<evidence type="ECO:0000256" key="4">
    <source>
        <dbReference type="ARBA" id="ARBA00022692"/>
    </source>
</evidence>
<proteinExistence type="inferred from homology"/>
<dbReference type="AlphaFoldDB" id="A0A4U0VZP2"/>
<dbReference type="InterPro" id="IPR020846">
    <property type="entry name" value="MFS_dom"/>
</dbReference>
<evidence type="ECO:0000256" key="8">
    <source>
        <dbReference type="SAM" id="Phobius"/>
    </source>
</evidence>
<dbReference type="GO" id="GO:0015174">
    <property type="term" value="F:basic amino acid transmembrane transporter activity"/>
    <property type="evidence" value="ECO:0007669"/>
    <property type="project" value="TreeGrafter"/>
</dbReference>
<dbReference type="Proteomes" id="UP000308768">
    <property type="component" value="Unassembled WGS sequence"/>
</dbReference>
<feature type="transmembrane region" description="Helical" evidence="8">
    <location>
        <begin position="402"/>
        <end position="422"/>
    </location>
</feature>
<sequence length="597" mass="63536">MPEHEVSATETSPLLPKNASSLQSVPSKTIEPSDGRAPNGAIANGSLNKPSSLSSSSASTHSSDSIDGGDLERQSTTASAADRKRKAEGLPDVKKKMKYILPALAIGIFLSAADQTIILDCYGVSLRAYTPSTNKSREVLRVPGSSRYFLTLTSFQPLYGKLSDIFTRKSCLLFAYLVFGLGCLFCGLARNMNELIAARAFAGIGGGGMTTVVSILLSDTVPLRERGKWQGYVNIIYATGAGVGAPLGGILADYIGWRWAFLFQAPLCLVAFLAVSMILKLPARDQSNWKAKLRRIDFLGAVILIAAVFTLLLGLDRGSNVSWRDKVTLVALCTSLPLFAIFIGVEMKVAAEPFAPGHIIFERTLFACYLCNFFSFCGWLAALFYIPLFFQAVDGLSATQAGVRLIPGIICGVSGSLFAGFYMQRTAKYYWLTVIAYSCLVIGMTTIFLFSGIIANSTLGMIAGMCVCGFSNGIGVTTSLIALIANSSHEDQAVATACSYLFRSLGSVFGVSLSATVANATLRSSLVDALGSGTAAADIAARVRESLGYIGTLEPAVRDLVRQCYAKSTRAAFGLEIGLVAGAAVAAWFIRERALSR</sequence>
<dbReference type="Gene3D" id="1.20.1250.20">
    <property type="entry name" value="MFS general substrate transporter like domains"/>
    <property type="match status" value="1"/>
</dbReference>
<dbReference type="STRING" id="331657.A0A4U0VZP2"/>
<evidence type="ECO:0000256" key="2">
    <source>
        <dbReference type="ARBA" id="ARBA00008335"/>
    </source>
</evidence>
<dbReference type="InterPro" id="IPR011701">
    <property type="entry name" value="MFS"/>
</dbReference>
<comment type="caution">
    <text evidence="10">The sequence shown here is derived from an EMBL/GenBank/DDBJ whole genome shotgun (WGS) entry which is preliminary data.</text>
</comment>
<evidence type="ECO:0000256" key="7">
    <source>
        <dbReference type="SAM" id="MobiDB-lite"/>
    </source>
</evidence>
<dbReference type="Gene3D" id="1.20.1720.10">
    <property type="entry name" value="Multidrug resistance protein D"/>
    <property type="match status" value="1"/>
</dbReference>
<reference evidence="10 11" key="1">
    <citation type="submission" date="2017-03" db="EMBL/GenBank/DDBJ databases">
        <title>Genomes of endolithic fungi from Antarctica.</title>
        <authorList>
            <person name="Coleine C."/>
            <person name="Masonjones S."/>
            <person name="Stajich J.E."/>
        </authorList>
    </citation>
    <scope>NUCLEOTIDE SEQUENCE [LARGE SCALE GENOMIC DNA]</scope>
    <source>
        <strain evidence="10 11">CCFEE 5187</strain>
    </source>
</reference>
<comment type="similarity">
    <text evidence="2">Belongs to the major facilitator superfamily.</text>
</comment>
<dbReference type="SUPFAM" id="SSF103473">
    <property type="entry name" value="MFS general substrate transporter"/>
    <property type="match status" value="1"/>
</dbReference>
<organism evidence="10 11">
    <name type="scientific">Cryomyces minteri</name>
    <dbReference type="NCBI Taxonomy" id="331657"/>
    <lineage>
        <taxon>Eukaryota</taxon>
        <taxon>Fungi</taxon>
        <taxon>Dikarya</taxon>
        <taxon>Ascomycota</taxon>
        <taxon>Pezizomycotina</taxon>
        <taxon>Dothideomycetes</taxon>
        <taxon>Dothideomycetes incertae sedis</taxon>
        <taxon>Cryomyces</taxon>
    </lineage>
</organism>
<keyword evidence="3" id="KW-0813">Transport</keyword>
<evidence type="ECO:0000256" key="5">
    <source>
        <dbReference type="ARBA" id="ARBA00022989"/>
    </source>
</evidence>
<feature type="transmembrane region" description="Helical" evidence="8">
    <location>
        <begin position="461"/>
        <end position="485"/>
    </location>
</feature>
<feature type="transmembrane region" description="Helical" evidence="8">
    <location>
        <begin position="257"/>
        <end position="275"/>
    </location>
</feature>
<evidence type="ECO:0000313" key="11">
    <source>
        <dbReference type="Proteomes" id="UP000308768"/>
    </source>
</evidence>
<evidence type="ECO:0000256" key="1">
    <source>
        <dbReference type="ARBA" id="ARBA00004127"/>
    </source>
</evidence>
<evidence type="ECO:0000313" key="10">
    <source>
        <dbReference type="EMBL" id="TKA55103.1"/>
    </source>
</evidence>
<dbReference type="PANTHER" id="PTHR23501:SF84">
    <property type="entry name" value="VACUOLAR MEMBRANE AMINO ACID UPTAKE TRANSPORTER FNX2"/>
    <property type="match status" value="1"/>
</dbReference>
<dbReference type="FunFam" id="1.20.1720.10:FF:000013">
    <property type="entry name" value="Related to multidrug resistance proteins"/>
    <property type="match status" value="1"/>
</dbReference>
<evidence type="ECO:0000259" key="9">
    <source>
        <dbReference type="PROSITE" id="PS50850"/>
    </source>
</evidence>
<dbReference type="PROSITE" id="PS50850">
    <property type="entry name" value="MFS"/>
    <property type="match status" value="1"/>
</dbReference>
<dbReference type="EMBL" id="NAJN01002263">
    <property type="protein sequence ID" value="TKA55103.1"/>
    <property type="molecule type" value="Genomic_DNA"/>
</dbReference>
<dbReference type="GO" id="GO:0012505">
    <property type="term" value="C:endomembrane system"/>
    <property type="evidence" value="ECO:0007669"/>
    <property type="project" value="UniProtKB-SubCell"/>
</dbReference>
<dbReference type="InterPro" id="IPR036259">
    <property type="entry name" value="MFS_trans_sf"/>
</dbReference>
<name>A0A4U0VZP2_9PEZI</name>
<feature type="region of interest" description="Disordered" evidence="7">
    <location>
        <begin position="1"/>
        <end position="87"/>
    </location>
</feature>
<gene>
    <name evidence="10" type="ORF">B0A49_10823</name>
</gene>
<keyword evidence="4 8" id="KW-0812">Transmembrane</keyword>
<feature type="domain" description="Major facilitator superfamily (MFS) profile" evidence="9">
    <location>
        <begin position="100"/>
        <end position="595"/>
    </location>
</feature>
<dbReference type="GO" id="GO:0046943">
    <property type="term" value="F:carboxylic acid transmembrane transporter activity"/>
    <property type="evidence" value="ECO:0007669"/>
    <property type="project" value="UniProtKB-ARBA"/>
</dbReference>
<feature type="transmembrane region" description="Helical" evidence="8">
    <location>
        <begin position="366"/>
        <end position="390"/>
    </location>
</feature>
<feature type="transmembrane region" description="Helical" evidence="8">
    <location>
        <begin position="296"/>
        <end position="315"/>
    </location>
</feature>
<protein>
    <recommendedName>
        <fullName evidence="9">Major facilitator superfamily (MFS) profile domain-containing protein</fullName>
    </recommendedName>
</protein>
<keyword evidence="6 8" id="KW-0472">Membrane</keyword>
<feature type="transmembrane region" description="Helical" evidence="8">
    <location>
        <begin position="571"/>
        <end position="590"/>
    </location>
</feature>
<dbReference type="PANTHER" id="PTHR23501">
    <property type="entry name" value="MAJOR FACILITATOR SUPERFAMILY"/>
    <property type="match status" value="1"/>
</dbReference>
<dbReference type="Pfam" id="PF07690">
    <property type="entry name" value="MFS_1"/>
    <property type="match status" value="1"/>
</dbReference>
<keyword evidence="11" id="KW-1185">Reference proteome</keyword>
<accession>A0A4U0VZP2</accession>
<feature type="transmembrane region" description="Helical" evidence="8">
    <location>
        <begin position="429"/>
        <end position="455"/>
    </location>
</feature>
<keyword evidence="5 8" id="KW-1133">Transmembrane helix</keyword>
<evidence type="ECO:0000256" key="3">
    <source>
        <dbReference type="ARBA" id="ARBA00022448"/>
    </source>
</evidence>